<keyword evidence="4" id="KW-1185">Reference proteome</keyword>
<evidence type="ECO:0000256" key="1">
    <source>
        <dbReference type="SAM" id="Coils"/>
    </source>
</evidence>
<name>A0A7D5QK77_9EURY</name>
<feature type="coiled-coil region" evidence="1">
    <location>
        <begin position="143"/>
        <end position="192"/>
    </location>
</feature>
<accession>A0A7D5QK77</accession>
<dbReference type="AlphaFoldDB" id="A0A7D5QK77"/>
<evidence type="ECO:0000313" key="4">
    <source>
        <dbReference type="Proteomes" id="UP000509626"/>
    </source>
</evidence>
<keyword evidence="1" id="KW-0175">Coiled coil</keyword>
<dbReference type="KEGG" id="halu:HUG12_09630"/>
<reference evidence="3 4" key="1">
    <citation type="submission" date="2020-06" db="EMBL/GenBank/DDBJ databases">
        <title>NJ-3-1, isolated from saline soil.</title>
        <authorList>
            <person name="Cui H.L."/>
            <person name="Shi X."/>
        </authorList>
    </citation>
    <scope>NUCLEOTIDE SEQUENCE [LARGE SCALE GENOMIC DNA]</scope>
    <source>
        <strain evidence="3 4">NJ-3-1</strain>
    </source>
</reference>
<gene>
    <name evidence="3" type="ORF">HUG12_09630</name>
</gene>
<dbReference type="RefSeq" id="WP_179268550.1">
    <property type="nucleotide sequence ID" value="NZ_CP058579.1"/>
</dbReference>
<organism evidence="3 4">
    <name type="scientific">Halorarum salinum</name>
    <dbReference type="NCBI Taxonomy" id="2743089"/>
    <lineage>
        <taxon>Archaea</taxon>
        <taxon>Methanobacteriati</taxon>
        <taxon>Methanobacteriota</taxon>
        <taxon>Stenosarchaea group</taxon>
        <taxon>Halobacteria</taxon>
        <taxon>Halobacteriales</taxon>
        <taxon>Haloferacaceae</taxon>
        <taxon>Halorarum</taxon>
    </lineage>
</organism>
<dbReference type="Proteomes" id="UP000509626">
    <property type="component" value="Chromosome"/>
</dbReference>
<evidence type="ECO:0000313" key="3">
    <source>
        <dbReference type="EMBL" id="QLG61965.1"/>
    </source>
</evidence>
<dbReference type="EMBL" id="CP058579">
    <property type="protein sequence ID" value="QLG61965.1"/>
    <property type="molecule type" value="Genomic_DNA"/>
</dbReference>
<sequence>MSANLSYVEDARSERFGQVIADLRKESVDDESYADFVSRVDSITAQVDEIIESEQEDRQKLLQEREQILEREGEEELVRLREDGLAPAELERVESELREVTRKIEDWFAYRSDLQKVKAGKVKAVLDEMDTLDIQARVYEELDDRVKDRVDEVETDMDDLETDLRTQFTEFKAEMKQERRDYREGLREERRRDWDLISEVLQKAIQALDRVGLSPSGMQQRVADHSDRELPLEAPAEGLSTGEAEADPAVLGDDADEGDAADADAESKYRFKDRPSEERLAEFKRLVSEEPVQELTKQEIVELTDLSWGGLYDKERGTLVRVEQEFDIEFPELH</sequence>
<feature type="region of interest" description="Disordered" evidence="2">
    <location>
        <begin position="234"/>
        <end position="273"/>
    </location>
</feature>
<dbReference type="GeneID" id="56037719"/>
<evidence type="ECO:0000256" key="2">
    <source>
        <dbReference type="SAM" id="MobiDB-lite"/>
    </source>
</evidence>
<proteinExistence type="predicted"/>
<protein>
    <submittedName>
        <fullName evidence="3">Uncharacterized protein</fullName>
    </submittedName>
</protein>
<feature type="compositionally biased region" description="Acidic residues" evidence="2">
    <location>
        <begin position="253"/>
        <end position="264"/>
    </location>
</feature>